<name>A0A6P1MFP5_9FIRM</name>
<keyword evidence="2" id="KW-1185">Reference proteome</keyword>
<protein>
    <recommendedName>
        <fullName evidence="3">Pentapeptide repeat-containing protein</fullName>
    </recommendedName>
</protein>
<dbReference type="EMBL" id="CP047591">
    <property type="protein sequence ID" value="QHI72717.1"/>
    <property type="molecule type" value="Genomic_DNA"/>
</dbReference>
<gene>
    <name evidence="1" type="ORF">Ami3637_10180</name>
</gene>
<evidence type="ECO:0000313" key="1">
    <source>
        <dbReference type="EMBL" id="QHI72717.1"/>
    </source>
</evidence>
<dbReference type="RefSeq" id="WP_162362484.1">
    <property type="nucleotide sequence ID" value="NZ_CP047591.1"/>
</dbReference>
<dbReference type="Pfam" id="PF00805">
    <property type="entry name" value="Pentapeptide"/>
    <property type="match status" value="1"/>
</dbReference>
<dbReference type="AlphaFoldDB" id="A0A6P1MFP5"/>
<dbReference type="SUPFAM" id="SSF141571">
    <property type="entry name" value="Pentapeptide repeat-like"/>
    <property type="match status" value="1"/>
</dbReference>
<sequence>MKNKNLSCSYKELLDTLSIKCEECCGLCCTALYYAKTDGFPEDKAAGNPCMNLQDDFKCGIHEKLTKYNLKGCRSYDCFGAGQKVTQTIYKGMNWRNNPQIANQMYQVYLTVYQYQQMLWYLIQAAEAAPDNRQKDSIDLLVKENIMITRMEPERILASDVEKYRGRVNSVLKEVCKAVYKTQKKSFPEYGTDCMGKNFRNEETRGRDFSMTLLIAANFEGCDLKQTNFLGADMRDVNLKNADLSESLFLTQMQINTALGNKLTKLPEYISRPETWQ</sequence>
<dbReference type="KEGG" id="amic:Ami3637_10180"/>
<proteinExistence type="predicted"/>
<reference evidence="1 2" key="1">
    <citation type="submission" date="2020-01" db="EMBL/GenBank/DDBJ databases">
        <title>Genomic analysis of Aminipila sp. CBA3637.</title>
        <authorList>
            <person name="Kim Y.B."/>
            <person name="Roh S.W."/>
        </authorList>
    </citation>
    <scope>NUCLEOTIDE SEQUENCE [LARGE SCALE GENOMIC DNA]</scope>
    <source>
        <strain evidence="1 2">CBA3637</strain>
    </source>
</reference>
<dbReference type="Gene3D" id="2.160.20.80">
    <property type="entry name" value="E3 ubiquitin-protein ligase SopA"/>
    <property type="match status" value="1"/>
</dbReference>
<dbReference type="Proteomes" id="UP000463883">
    <property type="component" value="Chromosome"/>
</dbReference>
<evidence type="ECO:0008006" key="3">
    <source>
        <dbReference type="Google" id="ProtNLM"/>
    </source>
</evidence>
<accession>A0A6P1MFP5</accession>
<evidence type="ECO:0000313" key="2">
    <source>
        <dbReference type="Proteomes" id="UP000463883"/>
    </source>
</evidence>
<dbReference type="InterPro" id="IPR001646">
    <property type="entry name" value="5peptide_repeat"/>
</dbReference>
<organism evidence="1 2">
    <name type="scientific">Aminipila terrae</name>
    <dbReference type="NCBI Taxonomy" id="2697030"/>
    <lineage>
        <taxon>Bacteria</taxon>
        <taxon>Bacillati</taxon>
        <taxon>Bacillota</taxon>
        <taxon>Clostridia</taxon>
        <taxon>Peptostreptococcales</taxon>
        <taxon>Anaerovoracaceae</taxon>
        <taxon>Aminipila</taxon>
    </lineage>
</organism>